<gene>
    <name evidence="1" type="ORF">P7K49_023014</name>
</gene>
<evidence type="ECO:0000313" key="1">
    <source>
        <dbReference type="EMBL" id="KAK2097563.1"/>
    </source>
</evidence>
<dbReference type="PANTHER" id="PTHR47194:SF4">
    <property type="entry name" value="SORTING NEXIN-29"/>
    <property type="match status" value="1"/>
</dbReference>
<protein>
    <submittedName>
        <fullName evidence="1">Uncharacterized protein</fullName>
    </submittedName>
</protein>
<reference evidence="1 2" key="1">
    <citation type="submission" date="2023-05" db="EMBL/GenBank/DDBJ databases">
        <title>B98-5 Cell Line De Novo Hybrid Assembly: An Optical Mapping Approach.</title>
        <authorList>
            <person name="Kananen K."/>
            <person name="Auerbach J.A."/>
            <person name="Kautto E."/>
            <person name="Blachly J.S."/>
        </authorList>
    </citation>
    <scope>NUCLEOTIDE SEQUENCE [LARGE SCALE GENOMIC DNA]</scope>
    <source>
        <strain evidence="1">B95-8</strain>
        <tissue evidence="1">Cell line</tissue>
    </source>
</reference>
<accession>A0ABQ9UKG4</accession>
<proteinExistence type="predicted"/>
<organism evidence="1 2">
    <name type="scientific">Saguinus oedipus</name>
    <name type="common">Cotton-top tamarin</name>
    <name type="synonym">Oedipomidas oedipus</name>
    <dbReference type="NCBI Taxonomy" id="9490"/>
    <lineage>
        <taxon>Eukaryota</taxon>
        <taxon>Metazoa</taxon>
        <taxon>Chordata</taxon>
        <taxon>Craniata</taxon>
        <taxon>Vertebrata</taxon>
        <taxon>Euteleostomi</taxon>
        <taxon>Mammalia</taxon>
        <taxon>Eutheria</taxon>
        <taxon>Euarchontoglires</taxon>
        <taxon>Primates</taxon>
        <taxon>Haplorrhini</taxon>
        <taxon>Platyrrhini</taxon>
        <taxon>Cebidae</taxon>
        <taxon>Callitrichinae</taxon>
        <taxon>Saguinus</taxon>
    </lineage>
</organism>
<keyword evidence="2" id="KW-1185">Reference proteome</keyword>
<sequence>MSHWFSPRVTCLCAQFEAVLQHGLKRSRGLALTAAAIKQAAGFASKTETVGGKVIVWDLVVSKRYGVVWHLNLNEVIFCAEFSEPHGTVSSGFRNLQHTGLFHQCDVPYPVLDVASRALSPTDFACLCSTSYAVLYTRADRQWQWIPYPLRSVCIFTVSGKQGVVIYLQLKMRETDFLDPQRGFLKTGSLGRMSAKDAEKMLNSTEVKKVVDNWQKETGLREEVRSQRAGR</sequence>
<evidence type="ECO:0000313" key="2">
    <source>
        <dbReference type="Proteomes" id="UP001266305"/>
    </source>
</evidence>
<comment type="caution">
    <text evidence="1">The sequence shown here is derived from an EMBL/GenBank/DDBJ whole genome shotgun (WGS) entry which is preliminary data.</text>
</comment>
<dbReference type="Proteomes" id="UP001266305">
    <property type="component" value="Unassembled WGS sequence"/>
</dbReference>
<name>A0ABQ9UKG4_SAGOE</name>
<dbReference type="PANTHER" id="PTHR47194">
    <property type="entry name" value="SORTING NEXIN-29-RELATED"/>
    <property type="match status" value="1"/>
</dbReference>
<dbReference type="EMBL" id="JASSZA010000011">
    <property type="protein sequence ID" value="KAK2097563.1"/>
    <property type="molecule type" value="Genomic_DNA"/>
</dbReference>